<dbReference type="PANTHER" id="PTHR33938:SF2">
    <property type="entry name" value="CARBOXYLIC ESTER HYDROLASE"/>
    <property type="match status" value="1"/>
</dbReference>
<dbReference type="AlphaFoldDB" id="A0A084FWU0"/>
<protein>
    <recommendedName>
        <fullName evidence="8">Carboxylic ester hydrolase</fullName>
        <ecNumber evidence="8">3.1.1.-</ecNumber>
    </recommendedName>
</protein>
<evidence type="ECO:0000256" key="4">
    <source>
        <dbReference type="ARBA" id="ARBA00022729"/>
    </source>
</evidence>
<evidence type="ECO:0000256" key="3">
    <source>
        <dbReference type="ARBA" id="ARBA00022723"/>
    </source>
</evidence>
<keyword evidence="7" id="KW-1015">Disulfide bond</keyword>
<name>A0A084FWU0_PSEDA</name>
<dbReference type="PANTHER" id="PTHR33938">
    <property type="entry name" value="FERULOYL ESTERASE B-RELATED"/>
    <property type="match status" value="1"/>
</dbReference>
<comment type="similarity">
    <text evidence="1 8">Belongs to the tannase family.</text>
</comment>
<keyword evidence="5 8" id="KW-0378">Hydrolase</keyword>
<dbReference type="Proteomes" id="UP000028545">
    <property type="component" value="Unassembled WGS sequence"/>
</dbReference>
<dbReference type="GO" id="GO:0030600">
    <property type="term" value="F:feruloyl esterase activity"/>
    <property type="evidence" value="ECO:0007669"/>
    <property type="project" value="UniProtKB-ARBA"/>
</dbReference>
<keyword evidence="4" id="KW-0732">Signal</keyword>
<dbReference type="OrthoDB" id="3039123at2759"/>
<dbReference type="GO" id="GO:0046872">
    <property type="term" value="F:metal ion binding"/>
    <property type="evidence" value="ECO:0007669"/>
    <property type="project" value="UniProtKB-KW"/>
</dbReference>
<keyword evidence="3" id="KW-0479">Metal-binding</keyword>
<dbReference type="SUPFAM" id="SSF53474">
    <property type="entry name" value="alpha/beta-Hydrolases"/>
    <property type="match status" value="1"/>
</dbReference>
<dbReference type="InterPro" id="IPR011118">
    <property type="entry name" value="Tannase/feruloyl_esterase"/>
</dbReference>
<dbReference type="KEGG" id="sapo:SAPIO_CDS9447"/>
<keyword evidence="6" id="KW-0106">Calcium</keyword>
<evidence type="ECO:0000256" key="7">
    <source>
        <dbReference type="ARBA" id="ARBA00023157"/>
    </source>
</evidence>
<organism evidence="9 10">
    <name type="scientific">Pseudallescheria apiosperma</name>
    <name type="common">Scedosporium apiospermum</name>
    <dbReference type="NCBI Taxonomy" id="563466"/>
    <lineage>
        <taxon>Eukaryota</taxon>
        <taxon>Fungi</taxon>
        <taxon>Dikarya</taxon>
        <taxon>Ascomycota</taxon>
        <taxon>Pezizomycotina</taxon>
        <taxon>Sordariomycetes</taxon>
        <taxon>Hypocreomycetidae</taxon>
        <taxon>Microascales</taxon>
        <taxon>Microascaceae</taxon>
        <taxon>Scedosporium</taxon>
    </lineage>
</organism>
<reference evidence="9 10" key="1">
    <citation type="journal article" date="2014" name="Genome Announc.">
        <title>Draft genome sequence of the pathogenic fungus Scedosporium apiospermum.</title>
        <authorList>
            <person name="Vandeputte P."/>
            <person name="Ghamrawi S."/>
            <person name="Rechenmann M."/>
            <person name="Iltis A."/>
            <person name="Giraud S."/>
            <person name="Fleury M."/>
            <person name="Thornton C."/>
            <person name="Delhaes L."/>
            <person name="Meyer W."/>
            <person name="Papon N."/>
            <person name="Bouchara J.P."/>
        </authorList>
    </citation>
    <scope>NUCLEOTIDE SEQUENCE [LARGE SCALE GENOMIC DNA]</scope>
    <source>
        <strain evidence="9 10">IHEM 14462</strain>
    </source>
</reference>
<evidence type="ECO:0000256" key="2">
    <source>
        <dbReference type="ARBA" id="ARBA00022487"/>
    </source>
</evidence>
<comment type="caution">
    <text evidence="9">The sequence shown here is derived from an EMBL/GenBank/DDBJ whole genome shotgun (WGS) entry which is preliminary data.</text>
</comment>
<proteinExistence type="inferred from homology"/>
<evidence type="ECO:0000256" key="6">
    <source>
        <dbReference type="ARBA" id="ARBA00022837"/>
    </source>
</evidence>
<evidence type="ECO:0000313" key="9">
    <source>
        <dbReference type="EMBL" id="KEZ39552.1"/>
    </source>
</evidence>
<dbReference type="InterPro" id="IPR029058">
    <property type="entry name" value="AB_hydrolase_fold"/>
</dbReference>
<evidence type="ECO:0000256" key="1">
    <source>
        <dbReference type="ARBA" id="ARBA00006249"/>
    </source>
</evidence>
<dbReference type="EMBL" id="JOWA01000143">
    <property type="protein sequence ID" value="KEZ39552.1"/>
    <property type="molecule type" value="Genomic_DNA"/>
</dbReference>
<dbReference type="OMA" id="KGSELYY"/>
<keyword evidence="10" id="KW-1185">Reference proteome</keyword>
<evidence type="ECO:0000313" key="10">
    <source>
        <dbReference type="Proteomes" id="UP000028545"/>
    </source>
</evidence>
<dbReference type="GeneID" id="27728519"/>
<dbReference type="EC" id="3.1.1.-" evidence="8"/>
<evidence type="ECO:0000256" key="8">
    <source>
        <dbReference type="RuleBase" id="RU361238"/>
    </source>
</evidence>
<evidence type="ECO:0000256" key="5">
    <source>
        <dbReference type="ARBA" id="ARBA00022801"/>
    </source>
</evidence>
<dbReference type="VEuPathDB" id="FungiDB:SAPIO_CDS9447"/>
<accession>A0A084FWU0</accession>
<dbReference type="RefSeq" id="XP_016639351.1">
    <property type="nucleotide sequence ID" value="XM_016790841.1"/>
</dbReference>
<sequence length="450" mass="49502">MAPGTHHGFATVSTDTGHNSNSTDLAWALGNEEMRIDWGWRALHGSVVLAKKLVGAYYEKEADHSYYSGCSTGGRQGLRELQQFPDSFDGALIGAPAWDPTLMNSYVTQVGLYNLPVEDPRHVEKDMLEVVAAEALRQCDGLDGVQDNIISAPGDCKVDLTALSCDRPDIVKDKCLTEPQIETMNKLYEDYRSPTGEFVWTGYEPGSEIQWSTVIGSDKPSAFGYGFQRYFVYDDPEWQWQDYNFSVLEDTVKKDPGQSRAAKYDLSDFKGRGGKILLYHGMADGLVPTRASALYYDRVTDAMGGPPTDFFRYFPVPGMQHCASSAVSAPWHFAAAFQASVMGNDTWSVPGFKDAHHDILLALVDWVEKDTPVDSVIATTWNTANDSSTGVLRQRPVCPFPQQAVYDGKGNVDEAASWQCREEGASSRLGLPSGLVVGVIVVITSLMLWA</sequence>
<keyword evidence="2" id="KW-0719">Serine esterase</keyword>
<gene>
    <name evidence="9" type="ORF">SAPIO_CDS9447</name>
</gene>
<dbReference type="Gene3D" id="3.40.50.1820">
    <property type="entry name" value="alpha/beta hydrolase"/>
    <property type="match status" value="1"/>
</dbReference>
<dbReference type="HOGENOM" id="CLU_014819_1_0_1"/>
<dbReference type="Pfam" id="PF07519">
    <property type="entry name" value="Tannase"/>
    <property type="match status" value="1"/>
</dbReference>